<reference evidence="2 3" key="1">
    <citation type="submission" date="2019-10" db="EMBL/GenBank/DDBJ databases">
        <title>Georgenia wutianyii sp. nov. and Georgenia yuyongxinii sp. nov. isolated from plateau pika (Ochotona curzoniae) in the Qinghai-Tibet plateau of China.</title>
        <authorList>
            <person name="Tian Z."/>
        </authorList>
    </citation>
    <scope>NUCLEOTIDE SEQUENCE [LARGE SCALE GENOMIC DNA]</scope>
    <source>
        <strain evidence="2 3">JCM 19765</strain>
    </source>
</reference>
<dbReference type="Proteomes" id="UP000437709">
    <property type="component" value="Unassembled WGS sequence"/>
</dbReference>
<dbReference type="InterPro" id="IPR016174">
    <property type="entry name" value="Di-haem_cyt_TM"/>
</dbReference>
<evidence type="ECO:0000313" key="3">
    <source>
        <dbReference type="Proteomes" id="UP000437709"/>
    </source>
</evidence>
<feature type="transmembrane region" description="Helical" evidence="1">
    <location>
        <begin position="125"/>
        <end position="145"/>
    </location>
</feature>
<dbReference type="AlphaFoldDB" id="A0A6N7ENB6"/>
<dbReference type="GO" id="GO:0016020">
    <property type="term" value="C:membrane"/>
    <property type="evidence" value="ECO:0007669"/>
    <property type="project" value="InterPro"/>
</dbReference>
<gene>
    <name evidence="2" type="ORF">GB881_16365</name>
</gene>
<feature type="transmembrane region" description="Helical" evidence="1">
    <location>
        <begin position="269"/>
        <end position="288"/>
    </location>
</feature>
<feature type="transmembrane region" description="Helical" evidence="1">
    <location>
        <begin position="228"/>
        <end position="249"/>
    </location>
</feature>
<evidence type="ECO:0000313" key="2">
    <source>
        <dbReference type="EMBL" id="MPV38593.1"/>
    </source>
</evidence>
<protein>
    <submittedName>
        <fullName evidence="2">DUF4405 domain-containing protein</fullName>
    </submittedName>
</protein>
<accession>A0A6N7ENB6</accession>
<proteinExistence type="predicted"/>
<feature type="transmembrane region" description="Helical" evidence="1">
    <location>
        <begin position="184"/>
        <end position="207"/>
    </location>
</feature>
<name>A0A6N7ENB6_9MICO</name>
<dbReference type="OrthoDB" id="9795587at2"/>
<evidence type="ECO:0000256" key="1">
    <source>
        <dbReference type="SAM" id="Phobius"/>
    </source>
</evidence>
<keyword evidence="1" id="KW-1133">Transmembrane helix</keyword>
<feature type="transmembrane region" description="Helical" evidence="1">
    <location>
        <begin position="66"/>
        <end position="84"/>
    </location>
</feature>
<sequence>MSKVRADSRAVQLAVLVPAALVALAVLVLAARWLLGVPAVEAFVDRYPGVATAPETTPVGLPAWLGWQHFLNFFFLVLIVRTGWQIRTTRRPAAYWTRDNRRFVRTRGKPTKISLDAWLHLSLDVLWLLNGLVFAVLVFATGHWVRLVPTSWDVFPNAVSVALQYLSLDWPTENGWVHYNALQLLTYFVTVFVAAPLAAVSGFRMSGAWSKRWKRASSAFPMEVARKIHFPVMIYFVLFVVVHVTLVLATGALRNLNHIYAARDDGSWVGFWIFAGSLVVVVAAWVLARPAFLQPVASLTGKVTRR</sequence>
<comment type="caution">
    <text evidence="2">The sequence shown here is derived from an EMBL/GenBank/DDBJ whole genome shotgun (WGS) entry which is preliminary data.</text>
</comment>
<dbReference type="Gene3D" id="1.20.950.20">
    <property type="entry name" value="Transmembrane di-heme cytochromes, Chain C"/>
    <property type="match status" value="1"/>
</dbReference>
<keyword evidence="1" id="KW-0472">Membrane</keyword>
<dbReference type="GO" id="GO:0022904">
    <property type="term" value="P:respiratory electron transport chain"/>
    <property type="evidence" value="ECO:0007669"/>
    <property type="project" value="InterPro"/>
</dbReference>
<keyword evidence="3" id="KW-1185">Reference proteome</keyword>
<organism evidence="2 3">
    <name type="scientific">Georgenia subflava</name>
    <dbReference type="NCBI Taxonomy" id="1622177"/>
    <lineage>
        <taxon>Bacteria</taxon>
        <taxon>Bacillati</taxon>
        <taxon>Actinomycetota</taxon>
        <taxon>Actinomycetes</taxon>
        <taxon>Micrococcales</taxon>
        <taxon>Bogoriellaceae</taxon>
        <taxon>Georgenia</taxon>
    </lineage>
</organism>
<keyword evidence="1" id="KW-0812">Transmembrane</keyword>
<dbReference type="EMBL" id="WHPC01000091">
    <property type="protein sequence ID" value="MPV38593.1"/>
    <property type="molecule type" value="Genomic_DNA"/>
</dbReference>
<dbReference type="SUPFAM" id="SSF81342">
    <property type="entry name" value="Transmembrane di-heme cytochromes"/>
    <property type="match status" value="1"/>
</dbReference>
<dbReference type="RefSeq" id="WP_152193878.1">
    <property type="nucleotide sequence ID" value="NZ_VUKD01000001.1"/>
</dbReference>